<evidence type="ECO:0000313" key="3">
    <source>
        <dbReference type="Proteomes" id="UP000293172"/>
    </source>
</evidence>
<dbReference type="SUPFAM" id="SSF51230">
    <property type="entry name" value="Single hybrid motif"/>
    <property type="match status" value="1"/>
</dbReference>
<sequence length="139" mass="14585">MKIDEIRQLAVWLGEAGLTAIELKRGDQSLLLRRAAQVEQGVRAAVGTPPPERDGERPPLVVSASGPGLFFASHPDEAAPFVQTGDVISLGQLVGVLRVGALFLPVRAAVAGRVRQVSVADGQIVGYGQALIELEELAA</sequence>
<dbReference type="EMBL" id="QJUL01000001">
    <property type="protein sequence ID" value="TBU97491.1"/>
    <property type="molecule type" value="Genomic_DNA"/>
</dbReference>
<proteinExistence type="predicted"/>
<dbReference type="Gene3D" id="2.40.50.100">
    <property type="match status" value="1"/>
</dbReference>
<dbReference type="CDD" id="cd06850">
    <property type="entry name" value="biotinyl_domain"/>
    <property type="match status" value="1"/>
</dbReference>
<dbReference type="Proteomes" id="UP000293172">
    <property type="component" value="Unassembled WGS sequence"/>
</dbReference>
<dbReference type="RefSeq" id="WP_131197081.1">
    <property type="nucleotide sequence ID" value="NZ_QJUL01000001.1"/>
</dbReference>
<reference evidence="2 3" key="1">
    <citation type="submission" date="2018-06" db="EMBL/GenBank/DDBJ databases">
        <title>Three novel Pseudomonas species isolated from symptomatic oak.</title>
        <authorList>
            <person name="Bueno-Gonzalez V."/>
            <person name="Brady C."/>
        </authorList>
    </citation>
    <scope>NUCLEOTIDE SEQUENCE [LARGE SCALE GENOMIC DNA]</scope>
    <source>
        <strain evidence="2 3">P6B</strain>
    </source>
</reference>
<accession>A0A4Q9R9X7</accession>
<protein>
    <recommendedName>
        <fullName evidence="1">Lipoyl-binding domain-containing protein</fullName>
    </recommendedName>
</protein>
<feature type="domain" description="Lipoyl-binding" evidence="1">
    <location>
        <begin position="74"/>
        <end position="134"/>
    </location>
</feature>
<comment type="caution">
    <text evidence="2">The sequence shown here is derived from an EMBL/GenBank/DDBJ whole genome shotgun (WGS) entry which is preliminary data.</text>
</comment>
<evidence type="ECO:0000313" key="2">
    <source>
        <dbReference type="EMBL" id="TBU97491.1"/>
    </source>
</evidence>
<name>A0A4Q9R9X7_9GAMM</name>
<organism evidence="2 3">
    <name type="scientific">Phytopseudomonas dryadis</name>
    <dbReference type="NCBI Taxonomy" id="2487520"/>
    <lineage>
        <taxon>Bacteria</taxon>
        <taxon>Pseudomonadati</taxon>
        <taxon>Pseudomonadota</taxon>
        <taxon>Gammaproteobacteria</taxon>
        <taxon>Pseudomonadales</taxon>
        <taxon>Pseudomonadaceae</taxon>
        <taxon>Phytopseudomonas</taxon>
    </lineage>
</organism>
<dbReference type="AlphaFoldDB" id="A0A4Q9R9X7"/>
<gene>
    <name evidence="2" type="ORF">DNK44_00445</name>
</gene>
<dbReference type="InterPro" id="IPR000089">
    <property type="entry name" value="Biotin_lipoyl"/>
</dbReference>
<dbReference type="Pfam" id="PF00364">
    <property type="entry name" value="Biotin_lipoyl"/>
    <property type="match status" value="1"/>
</dbReference>
<dbReference type="OrthoDB" id="7029820at2"/>
<dbReference type="InterPro" id="IPR011053">
    <property type="entry name" value="Single_hybrid_motif"/>
</dbReference>
<evidence type="ECO:0000259" key="1">
    <source>
        <dbReference type="Pfam" id="PF00364"/>
    </source>
</evidence>